<keyword evidence="5" id="KW-1185">Reference proteome</keyword>
<dbReference type="PANTHER" id="PTHR31618:SF7">
    <property type="entry name" value="MECHANOSENSITIVE ION CHANNEL PROTEIN"/>
    <property type="match status" value="1"/>
</dbReference>
<evidence type="ECO:0000313" key="4">
    <source>
        <dbReference type="EMBL" id="CAA6674524.1"/>
    </source>
</evidence>
<evidence type="ECO:0000256" key="1">
    <source>
        <dbReference type="ARBA" id="ARBA00004141"/>
    </source>
</evidence>
<name>A0ABN7E9H3_SPIIN</name>
<keyword evidence="3" id="KW-0732">Signal</keyword>
<sequence>MSSQLLLVVFVFGNACKTTFESIIFVFIMHPFDVGDRCVIDGTQIYYPNAVLAMKPISNFFRSPDMGDTVEFSIDFSTSVESIGALKARIKSYIESKPQHWRSNHSVVVKEIVNVNKLNMALYVNHTMNYQNMTEKNLRRSTSSWS</sequence>
<feature type="chain" id="PRO_5046254924" evidence="3">
    <location>
        <begin position="16"/>
        <end position="146"/>
    </location>
</feature>
<feature type="signal peptide" evidence="3">
    <location>
        <begin position="1"/>
        <end position="15"/>
    </location>
</feature>
<protein>
    <submittedName>
        <fullName evidence="4">Uncharacterized protein</fullName>
    </submittedName>
</protein>
<comment type="similarity">
    <text evidence="2">Belongs to the MscS (TC 1.A.23) family.</text>
</comment>
<dbReference type="Proteomes" id="UP001189122">
    <property type="component" value="Unassembled WGS sequence"/>
</dbReference>
<dbReference type="InterPro" id="IPR016688">
    <property type="entry name" value="MscS-like_plants/fungi"/>
</dbReference>
<evidence type="ECO:0000313" key="5">
    <source>
        <dbReference type="Proteomes" id="UP001189122"/>
    </source>
</evidence>
<accession>A0ABN7E9H3</accession>
<dbReference type="EMBL" id="CACRZD030000118">
    <property type="protein sequence ID" value="CAA6674524.1"/>
    <property type="molecule type" value="Genomic_DNA"/>
</dbReference>
<gene>
    <name evidence="4" type="ORF">SI7747_UN020882</name>
</gene>
<evidence type="ECO:0000256" key="2">
    <source>
        <dbReference type="ARBA" id="ARBA00008017"/>
    </source>
</evidence>
<reference evidence="5" key="1">
    <citation type="journal article" date="2020" name="Sci. Rep.">
        <title>Chromosome-scale genome assembly for the duckweed Spirodela intermedia, integrating cytogenetic maps, PacBio and Oxford Nanopore libraries.</title>
        <authorList>
            <person name="Hoang P.T.N."/>
            <person name="Fiebig A."/>
            <person name="Novak P."/>
            <person name="Macas J."/>
            <person name="Cao H.X."/>
            <person name="Stepanenko A."/>
            <person name="Chen G."/>
            <person name="Borisjuk N."/>
            <person name="Scholz U."/>
            <person name="Schubert I."/>
        </authorList>
    </citation>
    <scope>NUCLEOTIDE SEQUENCE [LARGE SCALE GENOMIC DNA]</scope>
</reference>
<evidence type="ECO:0000256" key="3">
    <source>
        <dbReference type="SAM" id="SignalP"/>
    </source>
</evidence>
<dbReference type="PANTHER" id="PTHR31618">
    <property type="entry name" value="MECHANOSENSITIVE ION CHANNEL PROTEIN 5"/>
    <property type="match status" value="1"/>
</dbReference>
<comment type="subcellular location">
    <subcellularLocation>
        <location evidence="1">Membrane</location>
        <topology evidence="1">Multi-pass membrane protein</topology>
    </subcellularLocation>
</comment>
<organism evidence="4 5">
    <name type="scientific">Spirodela intermedia</name>
    <name type="common">Intermediate duckweed</name>
    <dbReference type="NCBI Taxonomy" id="51605"/>
    <lineage>
        <taxon>Eukaryota</taxon>
        <taxon>Viridiplantae</taxon>
        <taxon>Streptophyta</taxon>
        <taxon>Embryophyta</taxon>
        <taxon>Tracheophyta</taxon>
        <taxon>Spermatophyta</taxon>
        <taxon>Magnoliopsida</taxon>
        <taxon>Liliopsida</taxon>
        <taxon>Araceae</taxon>
        <taxon>Lemnoideae</taxon>
        <taxon>Spirodela</taxon>
    </lineage>
</organism>
<comment type="caution">
    <text evidence="4">The sequence shown here is derived from an EMBL/GenBank/DDBJ whole genome shotgun (WGS) entry which is preliminary data.</text>
</comment>
<proteinExistence type="inferred from homology"/>